<organism evidence="2 3">
    <name type="scientific">Pseudomonas gingeri</name>
    <dbReference type="NCBI Taxonomy" id="117681"/>
    <lineage>
        <taxon>Bacteria</taxon>
        <taxon>Pseudomonadati</taxon>
        <taxon>Pseudomonadota</taxon>
        <taxon>Gammaproteobacteria</taxon>
        <taxon>Pseudomonadales</taxon>
        <taxon>Pseudomonadaceae</taxon>
        <taxon>Pseudomonas</taxon>
    </lineage>
</organism>
<dbReference type="AlphaFoldDB" id="A0A7Y8CDC3"/>
<evidence type="ECO:0000313" key="2">
    <source>
        <dbReference type="EMBL" id="NWC13902.1"/>
    </source>
</evidence>
<gene>
    <name evidence="2" type="ORF">HX845_09630</name>
</gene>
<dbReference type="EMBL" id="JACAQE010000002">
    <property type="protein sequence ID" value="NWC13902.1"/>
    <property type="molecule type" value="Genomic_DNA"/>
</dbReference>
<dbReference type="InterPro" id="IPR022260">
    <property type="entry name" value="Integr_conj_element_PilL"/>
</dbReference>
<dbReference type="NCBIfam" id="TIGR03748">
    <property type="entry name" value="conj_PilL"/>
    <property type="match status" value="1"/>
</dbReference>
<evidence type="ECO:0000256" key="1">
    <source>
        <dbReference type="SAM" id="SignalP"/>
    </source>
</evidence>
<protein>
    <submittedName>
        <fullName evidence="2">Pilus assembly protein</fullName>
    </submittedName>
</protein>
<reference evidence="2 3" key="1">
    <citation type="submission" date="2020-04" db="EMBL/GenBank/DDBJ databases">
        <title>Molecular characterization of pseudomonads from Agaricus bisporus reveal novel blotch 2 pathogens in Western Europe.</title>
        <authorList>
            <person name="Taparia T."/>
            <person name="Krijger M."/>
            <person name="Haynes E."/>
            <person name="Elpinstone J.G."/>
            <person name="Noble R."/>
            <person name="Van Der Wolf J."/>
        </authorList>
    </citation>
    <scope>NUCLEOTIDE SEQUENCE [LARGE SCALE GENOMIC DNA]</scope>
    <source>
        <strain evidence="2 3">IPO3738</strain>
    </source>
</reference>
<keyword evidence="1" id="KW-0732">Signal</keyword>
<dbReference type="Proteomes" id="UP000517547">
    <property type="component" value="Unassembled WGS sequence"/>
</dbReference>
<name>A0A7Y8CDC3_9PSED</name>
<sequence>MFCFPTRPLVVAVTLAFPLTAVLSGCASPEIPDARPAPEVSEERALRAESAGLLRIDRYTLADTRPRSDQLDLLSQVIDIRIPEGAKPTVQEAMGHVLRQSGYGLCPAPAGGAGDIRVLYAHPLPAAHYRLGPVTVRNALLTLAGQAWRLEVDEYARRICFVRLTRLPTSAMPLSAALPAGDR</sequence>
<feature type="chain" id="PRO_5031270397" evidence="1">
    <location>
        <begin position="28"/>
        <end position="183"/>
    </location>
</feature>
<comment type="caution">
    <text evidence="2">The sequence shown here is derived from an EMBL/GenBank/DDBJ whole genome shotgun (WGS) entry which is preliminary data.</text>
</comment>
<accession>A0A7Y8CDC3</accession>
<proteinExistence type="predicted"/>
<feature type="signal peptide" evidence="1">
    <location>
        <begin position="1"/>
        <end position="27"/>
    </location>
</feature>
<dbReference type="PROSITE" id="PS51257">
    <property type="entry name" value="PROKAR_LIPOPROTEIN"/>
    <property type="match status" value="1"/>
</dbReference>
<dbReference type="RefSeq" id="WP_042935932.1">
    <property type="nucleotide sequence ID" value="NZ_JACAQE010000002.1"/>
</dbReference>
<evidence type="ECO:0000313" key="3">
    <source>
        <dbReference type="Proteomes" id="UP000517547"/>
    </source>
</evidence>